<dbReference type="PROSITE" id="PS50995">
    <property type="entry name" value="HTH_MARR_2"/>
    <property type="match status" value="1"/>
</dbReference>
<dbReference type="PANTHER" id="PTHR42756">
    <property type="entry name" value="TRANSCRIPTIONAL REGULATOR, MARR"/>
    <property type="match status" value="1"/>
</dbReference>
<proteinExistence type="predicted"/>
<dbReference type="PANTHER" id="PTHR42756:SF1">
    <property type="entry name" value="TRANSCRIPTIONAL REPRESSOR OF EMRAB OPERON"/>
    <property type="match status" value="1"/>
</dbReference>
<reference evidence="5 6" key="1">
    <citation type="submission" date="2019-08" db="EMBL/GenBank/DDBJ databases">
        <title>Whole genome sequencing of chitin degrading bacteria Chitinophaga pinensis YS16.</title>
        <authorList>
            <person name="Singh R.P."/>
            <person name="Manchanda G."/>
            <person name="Maurya I.K."/>
            <person name="Joshi N.K."/>
            <person name="Srivastava A.K."/>
        </authorList>
    </citation>
    <scope>NUCLEOTIDE SEQUENCE [LARGE SCALE GENOMIC DNA]</scope>
    <source>
        <strain evidence="5 6">YS-16</strain>
    </source>
</reference>
<evidence type="ECO:0000256" key="3">
    <source>
        <dbReference type="ARBA" id="ARBA00023163"/>
    </source>
</evidence>
<protein>
    <submittedName>
        <fullName evidence="5">Winged helix DNA-binding protein</fullName>
    </submittedName>
</protein>
<evidence type="ECO:0000313" key="5">
    <source>
        <dbReference type="EMBL" id="TWV99724.1"/>
    </source>
</evidence>
<evidence type="ECO:0000313" key="6">
    <source>
        <dbReference type="Proteomes" id="UP000318815"/>
    </source>
</evidence>
<dbReference type="InterPro" id="IPR036388">
    <property type="entry name" value="WH-like_DNA-bd_sf"/>
</dbReference>
<feature type="domain" description="HTH marR-type" evidence="4">
    <location>
        <begin position="17"/>
        <end position="151"/>
    </location>
</feature>
<dbReference type="EMBL" id="VOHS01000013">
    <property type="protein sequence ID" value="TWV99724.1"/>
    <property type="molecule type" value="Genomic_DNA"/>
</dbReference>
<dbReference type="SMART" id="SM00347">
    <property type="entry name" value="HTH_MARR"/>
    <property type="match status" value="1"/>
</dbReference>
<dbReference type="Gene3D" id="1.10.10.10">
    <property type="entry name" value="Winged helix-like DNA-binding domain superfamily/Winged helix DNA-binding domain"/>
    <property type="match status" value="1"/>
</dbReference>
<gene>
    <name evidence="5" type="ORF">FEF09_14830</name>
</gene>
<evidence type="ECO:0000256" key="2">
    <source>
        <dbReference type="ARBA" id="ARBA00023125"/>
    </source>
</evidence>
<dbReference type="GO" id="GO:0003700">
    <property type="term" value="F:DNA-binding transcription factor activity"/>
    <property type="evidence" value="ECO:0007669"/>
    <property type="project" value="InterPro"/>
</dbReference>
<evidence type="ECO:0000256" key="1">
    <source>
        <dbReference type="ARBA" id="ARBA00023015"/>
    </source>
</evidence>
<dbReference type="Pfam" id="PF01047">
    <property type="entry name" value="MarR"/>
    <property type="match status" value="1"/>
</dbReference>
<sequence length="157" mass="17609">MNSSLDEQLEQHLAQRQQSLIRMLGLLKKDMDCRIMQKLQQKGYSHFKLGDLVLIVNIDPQGIINNELARKARITKQAMSKVVKNLEAGGFIHTSKHVTDARAAVISLTDAGKQLIICAAESFQEIQQEYTGIVGQQDADALKQILRKLVFSLHPEC</sequence>
<dbReference type="RefSeq" id="WP_146305843.1">
    <property type="nucleotide sequence ID" value="NZ_VOHS01000013.1"/>
</dbReference>
<dbReference type="InterPro" id="IPR036390">
    <property type="entry name" value="WH_DNA-bd_sf"/>
</dbReference>
<dbReference type="GO" id="GO:0003677">
    <property type="term" value="F:DNA binding"/>
    <property type="evidence" value="ECO:0007669"/>
    <property type="project" value="UniProtKB-KW"/>
</dbReference>
<keyword evidence="6" id="KW-1185">Reference proteome</keyword>
<dbReference type="AlphaFoldDB" id="A0A5C6LQJ6"/>
<keyword evidence="3" id="KW-0804">Transcription</keyword>
<keyword evidence="2 5" id="KW-0238">DNA-binding</keyword>
<dbReference type="InterPro" id="IPR000835">
    <property type="entry name" value="HTH_MarR-typ"/>
</dbReference>
<organism evidence="5 6">
    <name type="scientific">Chitinophaga pinensis</name>
    <dbReference type="NCBI Taxonomy" id="79329"/>
    <lineage>
        <taxon>Bacteria</taxon>
        <taxon>Pseudomonadati</taxon>
        <taxon>Bacteroidota</taxon>
        <taxon>Chitinophagia</taxon>
        <taxon>Chitinophagales</taxon>
        <taxon>Chitinophagaceae</taxon>
        <taxon>Chitinophaga</taxon>
    </lineage>
</organism>
<dbReference type="Proteomes" id="UP000318815">
    <property type="component" value="Unassembled WGS sequence"/>
</dbReference>
<name>A0A5C6LQJ6_9BACT</name>
<accession>A0A5C6LQJ6</accession>
<keyword evidence="1" id="KW-0805">Transcription regulation</keyword>
<evidence type="ECO:0000259" key="4">
    <source>
        <dbReference type="PROSITE" id="PS50995"/>
    </source>
</evidence>
<comment type="caution">
    <text evidence="5">The sequence shown here is derived from an EMBL/GenBank/DDBJ whole genome shotgun (WGS) entry which is preliminary data.</text>
</comment>
<dbReference type="SUPFAM" id="SSF46785">
    <property type="entry name" value="Winged helix' DNA-binding domain"/>
    <property type="match status" value="1"/>
</dbReference>
<dbReference type="OrthoDB" id="948423at2"/>
<dbReference type="PRINTS" id="PR00598">
    <property type="entry name" value="HTHMARR"/>
</dbReference>